<proteinExistence type="predicted"/>
<name>A0ABP4V7T9_9ACTN</name>
<keyword evidence="2" id="KW-1185">Reference proteome</keyword>
<dbReference type="PANTHER" id="PTHR43884">
    <property type="entry name" value="ACYL-COA DEHYDROGENASE"/>
    <property type="match status" value="1"/>
</dbReference>
<dbReference type="Gene3D" id="2.40.110.10">
    <property type="entry name" value="Butyryl-CoA Dehydrogenase, subunit A, domain 2"/>
    <property type="match status" value="1"/>
</dbReference>
<protein>
    <submittedName>
        <fullName evidence="1">Acyl-CoA dehydrogenase family protein</fullName>
    </submittedName>
</protein>
<evidence type="ECO:0000313" key="2">
    <source>
        <dbReference type="Proteomes" id="UP001500383"/>
    </source>
</evidence>
<dbReference type="Proteomes" id="UP001500383">
    <property type="component" value="Unassembled WGS sequence"/>
</dbReference>
<dbReference type="SUPFAM" id="SSF56645">
    <property type="entry name" value="Acyl-CoA dehydrogenase NM domain-like"/>
    <property type="match status" value="1"/>
</dbReference>
<comment type="caution">
    <text evidence="1">The sequence shown here is derived from an EMBL/GenBank/DDBJ whole genome shotgun (WGS) entry which is preliminary data.</text>
</comment>
<sequence length="381" mass="39550">MSGSAAATLTPDLGAPRARLTAGDLGAVDPGALIAVIDSVAARATALDRGDADLRQDLSALADLGLFDVDRTPVGVAATIIEAVATESLAVAFGAWAQRMTAAYLRHAADRSDAAWRTYRAVATGDRPGVTGMAVAQRQAVGLGRVPITATPVDGGYRIDGPVAWASNVYEDSTIVLAANTGDGRSLVLAFEASTPGVDMRSAPDLLALNATASTMIGLDGVVVPDEQVLGEDLGDFLTGVRPEFLVLQAAFCSGVAARSLTEVEGLLGGLGAFSADEHSALVDRHEHMHSELHRLASRPGEGALVDLLLLRLDGAEIAPAATRLEAILCGGMGYAQDAPANRRMREAAFLPVQSPSQSQLRWELDGLGVSRLVWRGDAAR</sequence>
<accession>A0ABP4V7T9</accession>
<dbReference type="InterPro" id="IPR009100">
    <property type="entry name" value="AcylCoA_DH/oxidase_NM_dom_sf"/>
</dbReference>
<dbReference type="PANTHER" id="PTHR43884:SF12">
    <property type="entry name" value="ISOVALERYL-COA DEHYDROGENASE, MITOCHONDRIAL-RELATED"/>
    <property type="match status" value="1"/>
</dbReference>
<gene>
    <name evidence="1" type="ORF">GCM10009831_32010</name>
</gene>
<dbReference type="EMBL" id="BAAAQG010000021">
    <property type="protein sequence ID" value="GAA1719549.1"/>
    <property type="molecule type" value="Genomic_DNA"/>
</dbReference>
<reference evidence="2" key="1">
    <citation type="journal article" date="2019" name="Int. J. Syst. Evol. Microbiol.">
        <title>The Global Catalogue of Microorganisms (GCM) 10K type strain sequencing project: providing services to taxonomists for standard genome sequencing and annotation.</title>
        <authorList>
            <consortium name="The Broad Institute Genomics Platform"/>
            <consortium name="The Broad Institute Genome Sequencing Center for Infectious Disease"/>
            <person name="Wu L."/>
            <person name="Ma J."/>
        </authorList>
    </citation>
    <scope>NUCLEOTIDE SEQUENCE [LARGE SCALE GENOMIC DNA]</scope>
    <source>
        <strain evidence="2">JCM 16002</strain>
    </source>
</reference>
<organism evidence="1 2">
    <name type="scientific">Dietzia cercidiphylli</name>
    <dbReference type="NCBI Taxonomy" id="498199"/>
    <lineage>
        <taxon>Bacteria</taxon>
        <taxon>Bacillati</taxon>
        <taxon>Actinomycetota</taxon>
        <taxon>Actinomycetes</taxon>
        <taxon>Mycobacteriales</taxon>
        <taxon>Dietziaceae</taxon>
        <taxon>Dietzia</taxon>
    </lineage>
</organism>
<evidence type="ECO:0000313" key="1">
    <source>
        <dbReference type="EMBL" id="GAA1719549.1"/>
    </source>
</evidence>
<dbReference type="InterPro" id="IPR046373">
    <property type="entry name" value="Acyl-CoA_Oxase/DH_mid-dom_sf"/>
</dbReference>
<dbReference type="RefSeq" id="WP_179525621.1">
    <property type="nucleotide sequence ID" value="NZ_BAAAQG010000021.1"/>
</dbReference>